<keyword evidence="3 5" id="KW-0067">ATP-binding</keyword>
<dbReference type="PANTHER" id="PTHR42939">
    <property type="entry name" value="ABC TRANSPORTER ATP-BINDING PROTEIN ALBC-RELATED"/>
    <property type="match status" value="1"/>
</dbReference>
<reference evidence="5 6" key="1">
    <citation type="submission" date="2019-03" db="EMBL/GenBank/DDBJ databases">
        <title>Draft Genome Sequence of Desulfosporosinus fructosivorans Strain 63.6F, Isolated from Marine Sediment in the Baltic Sea.</title>
        <authorList>
            <person name="Hausmann B."/>
            <person name="Vandieken V."/>
            <person name="Pjevac P."/>
            <person name="Schreck K."/>
            <person name="Herbold C.W."/>
            <person name="Loy A."/>
        </authorList>
    </citation>
    <scope>NUCLEOTIDE SEQUENCE [LARGE SCALE GENOMIC DNA]</scope>
    <source>
        <strain evidence="5 6">63.6F</strain>
    </source>
</reference>
<dbReference type="GO" id="GO:0005524">
    <property type="term" value="F:ATP binding"/>
    <property type="evidence" value="ECO:0007669"/>
    <property type="project" value="UniProtKB-KW"/>
</dbReference>
<protein>
    <submittedName>
        <fullName evidence="5">ABC transporter ATP-binding protein</fullName>
    </submittedName>
</protein>
<feature type="domain" description="ABC transporter" evidence="4">
    <location>
        <begin position="2"/>
        <end position="229"/>
    </location>
</feature>
<keyword evidence="1" id="KW-0813">Transport</keyword>
<evidence type="ECO:0000256" key="2">
    <source>
        <dbReference type="ARBA" id="ARBA00022741"/>
    </source>
</evidence>
<comment type="caution">
    <text evidence="5">The sequence shown here is derived from an EMBL/GenBank/DDBJ whole genome shotgun (WGS) entry which is preliminary data.</text>
</comment>
<sequence>MIILKNVSKEFDSGFSIKNLNLSIKAGEKINIFGPNGAGKTTFLKILAGLITPSSGSLEIFGCSINNRTEILKNLGFVPQSGHFYETLTVKQNLEFYGKMYSFNKCELAERISGLLTKFDLSAKLDIKISQLSKGMKQRLLIIKALLHDPDLLLLDEPYSGLDLQSSEFLFSFIDSMEAKTVITATHDFDTGIREGQRIIIFNQGSILFDAQWEESIPAFKSFYREKVG</sequence>
<keyword evidence="6" id="KW-1185">Reference proteome</keyword>
<accession>A0A4Z0QYJ1</accession>
<dbReference type="GO" id="GO:0016887">
    <property type="term" value="F:ATP hydrolysis activity"/>
    <property type="evidence" value="ECO:0007669"/>
    <property type="project" value="InterPro"/>
</dbReference>
<dbReference type="AlphaFoldDB" id="A0A4Z0QYJ1"/>
<evidence type="ECO:0000313" key="6">
    <source>
        <dbReference type="Proteomes" id="UP000298460"/>
    </source>
</evidence>
<dbReference type="InterPro" id="IPR017871">
    <property type="entry name" value="ABC_transporter-like_CS"/>
</dbReference>
<proteinExistence type="predicted"/>
<dbReference type="Pfam" id="PF00005">
    <property type="entry name" value="ABC_tran"/>
    <property type="match status" value="1"/>
</dbReference>
<dbReference type="InterPro" id="IPR051782">
    <property type="entry name" value="ABC_Transporter_VariousFunc"/>
</dbReference>
<evidence type="ECO:0000256" key="3">
    <source>
        <dbReference type="ARBA" id="ARBA00022840"/>
    </source>
</evidence>
<keyword evidence="2" id="KW-0547">Nucleotide-binding</keyword>
<dbReference type="Gene3D" id="3.40.50.300">
    <property type="entry name" value="P-loop containing nucleotide triphosphate hydrolases"/>
    <property type="match status" value="1"/>
</dbReference>
<organism evidence="5 6">
    <name type="scientific">Desulfosporosinus fructosivorans</name>
    <dbReference type="NCBI Taxonomy" id="2018669"/>
    <lineage>
        <taxon>Bacteria</taxon>
        <taxon>Bacillati</taxon>
        <taxon>Bacillota</taxon>
        <taxon>Clostridia</taxon>
        <taxon>Eubacteriales</taxon>
        <taxon>Desulfitobacteriaceae</taxon>
        <taxon>Desulfosporosinus</taxon>
    </lineage>
</organism>
<dbReference type="SUPFAM" id="SSF52540">
    <property type="entry name" value="P-loop containing nucleoside triphosphate hydrolases"/>
    <property type="match status" value="1"/>
</dbReference>
<dbReference type="PROSITE" id="PS50893">
    <property type="entry name" value="ABC_TRANSPORTER_2"/>
    <property type="match status" value="1"/>
</dbReference>
<gene>
    <name evidence="5" type="ORF">E4K67_24825</name>
</gene>
<dbReference type="InterPro" id="IPR027417">
    <property type="entry name" value="P-loop_NTPase"/>
</dbReference>
<dbReference type="InterPro" id="IPR003593">
    <property type="entry name" value="AAA+_ATPase"/>
</dbReference>
<dbReference type="PANTHER" id="PTHR42939:SF1">
    <property type="entry name" value="ABC TRANSPORTER ATP-BINDING PROTEIN ALBC-RELATED"/>
    <property type="match status" value="1"/>
</dbReference>
<dbReference type="SMART" id="SM00382">
    <property type="entry name" value="AAA"/>
    <property type="match status" value="1"/>
</dbReference>
<dbReference type="Proteomes" id="UP000298460">
    <property type="component" value="Unassembled WGS sequence"/>
</dbReference>
<evidence type="ECO:0000313" key="5">
    <source>
        <dbReference type="EMBL" id="TGE35544.1"/>
    </source>
</evidence>
<dbReference type="EMBL" id="SPQQ01000013">
    <property type="protein sequence ID" value="TGE35544.1"/>
    <property type="molecule type" value="Genomic_DNA"/>
</dbReference>
<evidence type="ECO:0000256" key="1">
    <source>
        <dbReference type="ARBA" id="ARBA00022448"/>
    </source>
</evidence>
<name>A0A4Z0QYJ1_9FIRM</name>
<dbReference type="OrthoDB" id="9804819at2"/>
<dbReference type="InterPro" id="IPR003439">
    <property type="entry name" value="ABC_transporter-like_ATP-bd"/>
</dbReference>
<evidence type="ECO:0000259" key="4">
    <source>
        <dbReference type="PROSITE" id="PS50893"/>
    </source>
</evidence>
<dbReference type="CDD" id="cd03230">
    <property type="entry name" value="ABC_DR_subfamily_A"/>
    <property type="match status" value="1"/>
</dbReference>
<dbReference type="RefSeq" id="WP_135551663.1">
    <property type="nucleotide sequence ID" value="NZ_SPQQ01000013.1"/>
</dbReference>
<dbReference type="PROSITE" id="PS00211">
    <property type="entry name" value="ABC_TRANSPORTER_1"/>
    <property type="match status" value="1"/>
</dbReference>